<evidence type="ECO:0000313" key="1">
    <source>
        <dbReference type="EMBL" id="SIS77241.1"/>
    </source>
</evidence>
<accession>A0A1N7LU59</accession>
<organism evidence="1 2">
    <name type="scientific">Thalassolituus maritimus</name>
    <dbReference type="NCBI Taxonomy" id="484498"/>
    <lineage>
        <taxon>Bacteria</taxon>
        <taxon>Pseudomonadati</taxon>
        <taxon>Pseudomonadota</taxon>
        <taxon>Gammaproteobacteria</taxon>
        <taxon>Oceanospirillales</taxon>
        <taxon>Oceanospirillaceae</taxon>
        <taxon>Thalassolituus</taxon>
    </lineage>
</organism>
<dbReference type="OrthoDB" id="6121546at2"/>
<dbReference type="EMBL" id="FTOH01000004">
    <property type="protein sequence ID" value="SIS77241.1"/>
    <property type="molecule type" value="Genomic_DNA"/>
</dbReference>
<protein>
    <recommendedName>
        <fullName evidence="3">DUF4145 domain-containing protein</fullName>
    </recommendedName>
</protein>
<gene>
    <name evidence="1" type="ORF">SAMN05421686_104215</name>
</gene>
<dbReference type="STRING" id="484498.SAMN05421686_104215"/>
<dbReference type="Proteomes" id="UP000185639">
    <property type="component" value="Unassembled WGS sequence"/>
</dbReference>
<proteinExistence type="predicted"/>
<keyword evidence="2" id="KW-1185">Reference proteome</keyword>
<dbReference type="AlphaFoldDB" id="A0A1N7LU59"/>
<dbReference type="RefSeq" id="WP_076515066.1">
    <property type="nucleotide sequence ID" value="NZ_FTOH01000004.1"/>
</dbReference>
<reference evidence="2" key="1">
    <citation type="submission" date="2017-01" db="EMBL/GenBank/DDBJ databases">
        <authorList>
            <person name="Varghese N."/>
            <person name="Submissions S."/>
        </authorList>
    </citation>
    <scope>NUCLEOTIDE SEQUENCE [LARGE SCALE GENOMIC DNA]</scope>
    <source>
        <strain evidence="2">DSM 24913</strain>
    </source>
</reference>
<sequence length="277" mass="30984">MSSLTSAEKLYFEKLFGMQSGYVLDFNDATYGEFFNAKGVDIHAIQYQTYGTSKAKKLRSFWEQMPDDKVGSVLGDMLDLYEATHHLSGHPVDVLALEKARCIVHRLLPVSSSDSPSEGDSNFLDIEFSLPDIRNLPIEPLAVPIIESRLNEVRLAMGASAYLSTIFLCGSVLEGVLLGLAQKYPQKFNQASASPKVMDKRVRPFHEWTLSQFIDVACEVGFLKPDVKKFSHGLRDFRNYIHPYEQMASRFSPDEHTARVCIQVLKAALASVAGTRL</sequence>
<name>A0A1N7LU59_9GAMM</name>
<evidence type="ECO:0000313" key="2">
    <source>
        <dbReference type="Proteomes" id="UP000185639"/>
    </source>
</evidence>
<evidence type="ECO:0008006" key="3">
    <source>
        <dbReference type="Google" id="ProtNLM"/>
    </source>
</evidence>